<dbReference type="EMBL" id="JBCLYO010000038">
    <property type="protein sequence ID" value="KAL0075049.1"/>
    <property type="molecule type" value="Genomic_DNA"/>
</dbReference>
<proteinExistence type="predicted"/>
<organism evidence="2 3">
    <name type="scientific">Phycomyces blakesleeanus</name>
    <dbReference type="NCBI Taxonomy" id="4837"/>
    <lineage>
        <taxon>Eukaryota</taxon>
        <taxon>Fungi</taxon>
        <taxon>Fungi incertae sedis</taxon>
        <taxon>Mucoromycota</taxon>
        <taxon>Mucoromycotina</taxon>
        <taxon>Mucoromycetes</taxon>
        <taxon>Mucorales</taxon>
        <taxon>Phycomycetaceae</taxon>
        <taxon>Phycomyces</taxon>
    </lineage>
</organism>
<protein>
    <submittedName>
        <fullName evidence="2">Uncharacterized protein</fullName>
    </submittedName>
</protein>
<evidence type="ECO:0000313" key="2">
    <source>
        <dbReference type="EMBL" id="KAL0075049.1"/>
    </source>
</evidence>
<keyword evidence="1" id="KW-1133">Transmembrane helix</keyword>
<gene>
    <name evidence="2" type="ORF">J3Q64DRAFT_1776471</name>
</gene>
<keyword evidence="3" id="KW-1185">Reference proteome</keyword>
<reference evidence="2 3" key="1">
    <citation type="submission" date="2024-04" db="EMBL/GenBank/DDBJ databases">
        <title>Symmetric and asymmetric DNA N6-adenine methylation regulates different biological responses in Mucorales.</title>
        <authorList>
            <consortium name="Lawrence Berkeley National Laboratory"/>
            <person name="Lax C."/>
            <person name="Mondo S.J."/>
            <person name="Osorio-Concepcion M."/>
            <person name="Muszewska A."/>
            <person name="Corrochano-Luque M."/>
            <person name="Gutierrez G."/>
            <person name="Riley R."/>
            <person name="Lipzen A."/>
            <person name="Guo J."/>
            <person name="Hundley H."/>
            <person name="Amirebrahimi M."/>
            <person name="Ng V."/>
            <person name="Lorenzo-Gutierrez D."/>
            <person name="Binder U."/>
            <person name="Yang J."/>
            <person name="Song Y."/>
            <person name="Canovas D."/>
            <person name="Navarro E."/>
            <person name="Freitag M."/>
            <person name="Gabaldon T."/>
            <person name="Grigoriev I.V."/>
            <person name="Corrochano L.M."/>
            <person name="Nicolas F.E."/>
            <person name="Garre V."/>
        </authorList>
    </citation>
    <scope>NUCLEOTIDE SEQUENCE [LARGE SCALE GENOMIC DNA]</scope>
    <source>
        <strain evidence="2 3">L51</strain>
    </source>
</reference>
<evidence type="ECO:0000313" key="3">
    <source>
        <dbReference type="Proteomes" id="UP001448207"/>
    </source>
</evidence>
<feature type="transmembrane region" description="Helical" evidence="1">
    <location>
        <begin position="31"/>
        <end position="51"/>
    </location>
</feature>
<sequence>MVIYLSIYLLFIIVFLDLIFNFLWALTLWCFFDHLIIINFLIFLICSVSSIETCDRMTTSLTCVRFLAFNINKKKYKTNRLDSNDIYKKKKAEQEKERLYRSYLYFFFFLLLKSAQIVVVQRIVCCA</sequence>
<accession>A0ABR3ALU4</accession>
<feature type="transmembrane region" description="Helical" evidence="1">
    <location>
        <begin position="103"/>
        <end position="124"/>
    </location>
</feature>
<dbReference type="Proteomes" id="UP001448207">
    <property type="component" value="Unassembled WGS sequence"/>
</dbReference>
<keyword evidence="1" id="KW-0812">Transmembrane</keyword>
<feature type="transmembrane region" description="Helical" evidence="1">
    <location>
        <begin position="7"/>
        <end position="25"/>
    </location>
</feature>
<evidence type="ECO:0000256" key="1">
    <source>
        <dbReference type="SAM" id="Phobius"/>
    </source>
</evidence>
<name>A0ABR3ALU4_PHYBL</name>
<comment type="caution">
    <text evidence="2">The sequence shown here is derived from an EMBL/GenBank/DDBJ whole genome shotgun (WGS) entry which is preliminary data.</text>
</comment>
<keyword evidence="1" id="KW-0472">Membrane</keyword>